<evidence type="ECO:0000313" key="3">
    <source>
        <dbReference type="Proteomes" id="UP000078512"/>
    </source>
</evidence>
<dbReference type="EMBL" id="KV442025">
    <property type="protein sequence ID" value="OAQ32426.1"/>
    <property type="molecule type" value="Genomic_DNA"/>
</dbReference>
<protein>
    <recommendedName>
        <fullName evidence="4">Secreted protein</fullName>
    </recommendedName>
</protein>
<evidence type="ECO:0000256" key="1">
    <source>
        <dbReference type="SAM" id="SignalP"/>
    </source>
</evidence>
<feature type="signal peptide" evidence="1">
    <location>
        <begin position="1"/>
        <end position="33"/>
    </location>
</feature>
<reference evidence="2 3" key="1">
    <citation type="submission" date="2016-05" db="EMBL/GenBank/DDBJ databases">
        <title>Genome sequencing reveals origins of a unique bacterial endosymbiosis in the earliest lineages of terrestrial Fungi.</title>
        <authorList>
            <consortium name="DOE Joint Genome Institute"/>
            <person name="Uehling J."/>
            <person name="Gryganskyi A."/>
            <person name="Hameed K."/>
            <person name="Tschaplinski T."/>
            <person name="Misztal P."/>
            <person name="Wu S."/>
            <person name="Desiro A."/>
            <person name="Vande Pol N."/>
            <person name="Du Z.-Y."/>
            <person name="Zienkiewicz A."/>
            <person name="Zienkiewicz K."/>
            <person name="Morin E."/>
            <person name="Tisserant E."/>
            <person name="Splivallo R."/>
            <person name="Hainaut M."/>
            <person name="Henrissat B."/>
            <person name="Ohm R."/>
            <person name="Kuo A."/>
            <person name="Yan J."/>
            <person name="Lipzen A."/>
            <person name="Nolan M."/>
            <person name="Labutti K."/>
            <person name="Barry K."/>
            <person name="Goldstein A."/>
            <person name="Labbe J."/>
            <person name="Schadt C."/>
            <person name="Tuskan G."/>
            <person name="Grigoriev I."/>
            <person name="Martin F."/>
            <person name="Vilgalys R."/>
            <person name="Bonito G."/>
        </authorList>
    </citation>
    <scope>NUCLEOTIDE SEQUENCE [LARGE SCALE GENOMIC DNA]</scope>
    <source>
        <strain evidence="2 3">AG-77</strain>
    </source>
</reference>
<proteinExistence type="predicted"/>
<evidence type="ECO:0000313" key="2">
    <source>
        <dbReference type="EMBL" id="OAQ32426.1"/>
    </source>
</evidence>
<accession>A0A197K6U0</accession>
<evidence type="ECO:0008006" key="4">
    <source>
        <dbReference type="Google" id="ProtNLM"/>
    </source>
</evidence>
<keyword evidence="1" id="KW-0732">Signal</keyword>
<sequence length="159" mass="17975">MSFIYYFSPMGSTPCSTFLILILFSFFLSYCSCASVPSHLSFTPHPFFIPSPSPHPFTFTYTCHLRRLHTTLLLHITRLTDRPASLPFLHLFAIPCVTQQTARLYSPHTHFTRPNPSSSSCCTLLCSRSLSPYTISTLHCTTLQEQRSISPENKGISVH</sequence>
<dbReference type="AlphaFoldDB" id="A0A197K6U0"/>
<keyword evidence="3" id="KW-1185">Reference proteome</keyword>
<gene>
    <name evidence="2" type="ORF">K457DRAFT_307894</name>
</gene>
<organism evidence="2 3">
    <name type="scientific">Linnemannia elongata AG-77</name>
    <dbReference type="NCBI Taxonomy" id="1314771"/>
    <lineage>
        <taxon>Eukaryota</taxon>
        <taxon>Fungi</taxon>
        <taxon>Fungi incertae sedis</taxon>
        <taxon>Mucoromycota</taxon>
        <taxon>Mortierellomycotina</taxon>
        <taxon>Mortierellomycetes</taxon>
        <taxon>Mortierellales</taxon>
        <taxon>Mortierellaceae</taxon>
        <taxon>Linnemannia</taxon>
    </lineage>
</organism>
<dbReference type="Proteomes" id="UP000078512">
    <property type="component" value="Unassembled WGS sequence"/>
</dbReference>
<feature type="chain" id="PRO_5008276617" description="Secreted protein" evidence="1">
    <location>
        <begin position="34"/>
        <end position="159"/>
    </location>
</feature>
<name>A0A197K6U0_9FUNG</name>